<feature type="domain" description="Aminoglycoside phosphotransferase" evidence="7">
    <location>
        <begin position="100"/>
        <end position="332"/>
    </location>
</feature>
<evidence type="ECO:0000256" key="1">
    <source>
        <dbReference type="ARBA" id="ARBA00004173"/>
    </source>
</evidence>
<organism evidence="8 9">
    <name type="scientific">Arthroderma benhamiae (strain ATCC MYA-4681 / CBS 112371)</name>
    <name type="common">Trichophyton mentagrophytes</name>
    <dbReference type="NCBI Taxonomy" id="663331"/>
    <lineage>
        <taxon>Eukaryota</taxon>
        <taxon>Fungi</taxon>
        <taxon>Dikarya</taxon>
        <taxon>Ascomycota</taxon>
        <taxon>Pezizomycotina</taxon>
        <taxon>Eurotiomycetes</taxon>
        <taxon>Eurotiomycetidae</taxon>
        <taxon>Onygenales</taxon>
        <taxon>Arthrodermataceae</taxon>
        <taxon>Trichophyton</taxon>
    </lineage>
</organism>
<dbReference type="GO" id="GO:0005739">
    <property type="term" value="C:mitochondrion"/>
    <property type="evidence" value="ECO:0007669"/>
    <property type="project" value="UniProtKB-SubCell"/>
</dbReference>
<dbReference type="PANTHER" id="PTHR36091">
    <property type="entry name" value="ALTERED INHERITANCE OF MITOCHONDRIA PROTEIN 9, MITOCHONDRIAL"/>
    <property type="match status" value="1"/>
</dbReference>
<dbReference type="GeneID" id="9521554"/>
<keyword evidence="9" id="KW-1185">Reference proteome</keyword>
<dbReference type="OMA" id="VLLSSKW"/>
<keyword evidence="5" id="KW-0496">Mitochondrion</keyword>
<dbReference type="Pfam" id="PF01636">
    <property type="entry name" value="APH"/>
    <property type="match status" value="1"/>
</dbReference>
<evidence type="ECO:0000313" key="8">
    <source>
        <dbReference type="EMBL" id="EFE33493.1"/>
    </source>
</evidence>
<evidence type="ECO:0000256" key="5">
    <source>
        <dbReference type="ARBA" id="ARBA00023128"/>
    </source>
</evidence>
<dbReference type="PANTHER" id="PTHR36091:SF1">
    <property type="entry name" value="ALTERED INHERITANCE OF MITOCHONDRIA PROTEIN 9, MITOCHONDRIAL"/>
    <property type="match status" value="1"/>
</dbReference>
<gene>
    <name evidence="8" type="ORF">ARB_07438</name>
</gene>
<reference evidence="9" key="1">
    <citation type="journal article" date="2011" name="Genome Biol.">
        <title>Comparative and functional genomics provide insights into the pathogenicity of dermatophytic fungi.</title>
        <authorList>
            <person name="Burmester A."/>
            <person name="Shelest E."/>
            <person name="Gloeckner G."/>
            <person name="Heddergott C."/>
            <person name="Schindler S."/>
            <person name="Staib P."/>
            <person name="Heidel A."/>
            <person name="Felder M."/>
            <person name="Petzold A."/>
            <person name="Szafranski K."/>
            <person name="Feuermann M."/>
            <person name="Pedruzzi I."/>
            <person name="Priebe S."/>
            <person name="Groth M."/>
            <person name="Winkler R."/>
            <person name="Li W."/>
            <person name="Kniemeyer O."/>
            <person name="Schroeckh V."/>
            <person name="Hertweck C."/>
            <person name="Hube B."/>
            <person name="White T.C."/>
            <person name="Platzer M."/>
            <person name="Guthke R."/>
            <person name="Heitman J."/>
            <person name="Woestemeyer J."/>
            <person name="Zipfel P.F."/>
            <person name="Monod M."/>
            <person name="Brakhage A.A."/>
        </authorList>
    </citation>
    <scope>NUCLEOTIDE SEQUENCE [LARGE SCALE GENOMIC DNA]</scope>
    <source>
        <strain evidence="9">ATCC MYA-4681 / CBS 112371</strain>
    </source>
</reference>
<dbReference type="InterPro" id="IPR051035">
    <property type="entry name" value="Mito_inheritance_9"/>
</dbReference>
<dbReference type="KEGG" id="abe:ARB_07438"/>
<comment type="similarity">
    <text evidence="2">Belongs to the AIM9 family.</text>
</comment>
<protein>
    <recommendedName>
        <fullName evidence="3">Altered inheritance of mitochondria protein 9, mitochondrial</fullName>
    </recommendedName>
    <alternativeName>
        <fullName evidence="6">Found in mitochondrial proteome protein 29</fullName>
    </alternativeName>
</protein>
<dbReference type="HOGENOM" id="CLU_019189_13_1_1"/>
<sequence length="535" mass="60482">MGLLRLLSRYRTKITQSCHPYDSANRPSTLSWPRAISTPQSQNASNWDDESFYRYTGGRWLFNEDKQMADRSVRFNMTELVRAAAISQGCDISSCIKVEKLPEGDYNKVFLISLHGGHEVVAKVPNKNAGLPFYTTASEAATMNFGRNVAGLPIPKVYVWNPHTSDNHVGAEYIIMEKARGVLLSSKWPSMKRDQKINLINTVISLEKSLLTHNFQHIGSLYHKSDLNGVQDRNRFLVTSYGDFFVGPSTERNFVYDGRRAVNTDKGPSKSKLDVLDDFEKVAAYLLPKDTSIHIPVLWHGDLHDNNIFVDPDDPSKILSIIDWQTTHIAPLFQQARTPEFLDFIGPHPSVGLTPMPPLPDNFDSLSPAEKEEAEKLQSKQSLFKIYEIQSGRNNMPVFKALQHSQTLVIQIISLISQVFNDGEPIIKGQLIQLALDWEKVVGPNGHPCPLQFTEADVAAQRVDQQKWEEGIQMKGDVLEALGGSEHGWAGWSSHEDYDVLTKKLAVVKEQFLEYMANNEAEKEAWENVWPYRDD</sequence>
<evidence type="ECO:0000256" key="3">
    <source>
        <dbReference type="ARBA" id="ARBA00016197"/>
    </source>
</evidence>
<proteinExistence type="inferred from homology"/>
<dbReference type="SUPFAM" id="SSF56112">
    <property type="entry name" value="Protein kinase-like (PK-like)"/>
    <property type="match status" value="1"/>
</dbReference>
<name>D4AT74_ARTBC</name>
<accession>D4AT74</accession>
<evidence type="ECO:0000256" key="6">
    <source>
        <dbReference type="ARBA" id="ARBA00031849"/>
    </source>
</evidence>
<dbReference type="InterPro" id="IPR011009">
    <property type="entry name" value="Kinase-like_dom_sf"/>
</dbReference>
<dbReference type="RefSeq" id="XP_003014133.1">
    <property type="nucleotide sequence ID" value="XM_003014087.1"/>
</dbReference>
<evidence type="ECO:0000259" key="7">
    <source>
        <dbReference type="Pfam" id="PF01636"/>
    </source>
</evidence>
<keyword evidence="4" id="KW-0809">Transit peptide</keyword>
<comment type="subcellular location">
    <subcellularLocation>
        <location evidence="1">Mitochondrion</location>
    </subcellularLocation>
</comment>
<dbReference type="AlphaFoldDB" id="D4AT74"/>
<evidence type="ECO:0000256" key="4">
    <source>
        <dbReference type="ARBA" id="ARBA00022946"/>
    </source>
</evidence>
<dbReference type="InterPro" id="IPR002575">
    <property type="entry name" value="Aminoglycoside_PTrfase"/>
</dbReference>
<comment type="caution">
    <text evidence="8">The sequence shown here is derived from an EMBL/GenBank/DDBJ whole genome shotgun (WGS) entry which is preliminary data.</text>
</comment>
<evidence type="ECO:0000256" key="2">
    <source>
        <dbReference type="ARBA" id="ARBA00005543"/>
    </source>
</evidence>
<dbReference type="EMBL" id="ABSU01000009">
    <property type="protein sequence ID" value="EFE33493.1"/>
    <property type="molecule type" value="Genomic_DNA"/>
</dbReference>
<evidence type="ECO:0000313" key="9">
    <source>
        <dbReference type="Proteomes" id="UP000008866"/>
    </source>
</evidence>
<dbReference type="Proteomes" id="UP000008866">
    <property type="component" value="Unassembled WGS sequence"/>
</dbReference>
<dbReference type="Gene3D" id="3.90.1200.10">
    <property type="match status" value="1"/>
</dbReference>
<dbReference type="eggNOG" id="ENOG502S9KK">
    <property type="taxonomic scope" value="Eukaryota"/>
</dbReference>